<evidence type="ECO:0000313" key="2">
    <source>
        <dbReference type="Proteomes" id="UP001239111"/>
    </source>
</evidence>
<comment type="caution">
    <text evidence="1">The sequence shown here is derived from an EMBL/GenBank/DDBJ whole genome shotgun (WGS) entry which is preliminary data.</text>
</comment>
<sequence length="774" mass="87396">MYYLLFIQDVTLVPLEAHSSDYVNRLANLRRHAGRGTSKLFNATPDLLKHISGLYTRHGNWNRFIASTGSPLLISKSLPLPPVPNKTLLIYFALIAHINPRIFAYLNYLTPKSRKEILELLVGGLKRLEYRGYDSAGVALDSPDGKDIAIIKKQGKVKALEEEIFLHSNLEFDSSVASHVGIAHTRWATHGVPSEVNSHPQRSDDEHSFVVVHNGIITNYKDIKILLQHRGYQFESETDTEIIAKLIHHLWVQHPTYSFRELVEQVVQQLEGAFALCFKSKHFPDECVATRRGSPLLVGIKTKTRLATDHVPILYGKEHRPHRRSADYPIMPRSESTSEFQPLEDREVEYFFASDASAVIEHTNRVIFLEDDDVAAVKDGALSIHRLRRFDDDAHAREIHFLKMEIQQIMKGNYEYFMQKEIFEQPESVINTMRGRVNFRDNSIILGGIKDYIPEIKRCRRLMLIGCGTSYHSAIATRQLLEELTELPVMVELASDFLDRNTPVFRDDVCFFISQSGETADTLMALRYCKGRGALIVGITNTVGSSICRESHCGVHINAGPEIGVASTKAYTSQFISLVMFALVMSEDRISLGSRRMEIIEGLKNLDNQIREVLKLDDQVKELAKSLFQHKSLLIMGRGYNFATCMEGALKVKELTYMHSEGIMSGELKHGPLALVDDSMPVIMIVMRDPVYVKCMNALQQVTARDGRPIVICEEGDTETKSFADRCLEIPKTVDCLQGVLTVIPMQLLSFHIAVLRGCNVDCPRNLAKSVTVE</sequence>
<dbReference type="EMBL" id="CM056743">
    <property type="protein sequence ID" value="KAJ8669770.1"/>
    <property type="molecule type" value="Genomic_DNA"/>
</dbReference>
<dbReference type="Proteomes" id="UP001239111">
    <property type="component" value="Chromosome 3"/>
</dbReference>
<accession>A0ACC2NF33</accession>
<organism evidence="1 2">
    <name type="scientific">Eretmocerus hayati</name>
    <dbReference type="NCBI Taxonomy" id="131215"/>
    <lineage>
        <taxon>Eukaryota</taxon>
        <taxon>Metazoa</taxon>
        <taxon>Ecdysozoa</taxon>
        <taxon>Arthropoda</taxon>
        <taxon>Hexapoda</taxon>
        <taxon>Insecta</taxon>
        <taxon>Pterygota</taxon>
        <taxon>Neoptera</taxon>
        <taxon>Endopterygota</taxon>
        <taxon>Hymenoptera</taxon>
        <taxon>Apocrita</taxon>
        <taxon>Proctotrupomorpha</taxon>
        <taxon>Chalcidoidea</taxon>
        <taxon>Aphelinidae</taxon>
        <taxon>Aphelininae</taxon>
        <taxon>Eretmocerus</taxon>
    </lineage>
</organism>
<evidence type="ECO:0000313" key="1">
    <source>
        <dbReference type="EMBL" id="KAJ8669770.1"/>
    </source>
</evidence>
<protein>
    <submittedName>
        <fullName evidence="1">Uncharacterized protein</fullName>
    </submittedName>
</protein>
<name>A0ACC2NF33_9HYME</name>
<gene>
    <name evidence="1" type="ORF">QAD02_001029</name>
</gene>
<proteinExistence type="predicted"/>
<reference evidence="1" key="1">
    <citation type="submission" date="2023-04" db="EMBL/GenBank/DDBJ databases">
        <title>A chromosome-level genome assembly of the parasitoid wasp Eretmocerus hayati.</title>
        <authorList>
            <person name="Zhong Y."/>
            <person name="Liu S."/>
            <person name="Liu Y."/>
        </authorList>
    </citation>
    <scope>NUCLEOTIDE SEQUENCE</scope>
    <source>
        <strain evidence="1">ZJU_SS_LIU_2023</strain>
    </source>
</reference>
<keyword evidence="2" id="KW-1185">Reference proteome</keyword>